<evidence type="ECO:0008006" key="4">
    <source>
        <dbReference type="Google" id="ProtNLM"/>
    </source>
</evidence>
<dbReference type="RefSeq" id="WP_161696282.1">
    <property type="nucleotide sequence ID" value="NZ_JAAAHS010000057.1"/>
</dbReference>
<comment type="caution">
    <text evidence="2">The sequence shown here is derived from an EMBL/GenBank/DDBJ whole genome shotgun (WGS) entry which is preliminary data.</text>
</comment>
<accession>A0A964UUH3</accession>
<dbReference type="EMBL" id="JAAAHS010000057">
    <property type="protein sequence ID" value="NBE51870.1"/>
    <property type="molecule type" value="Genomic_DNA"/>
</dbReference>
<reference evidence="2" key="1">
    <citation type="submission" date="2020-01" db="EMBL/GenBank/DDBJ databases">
        <title>Whole-genome analyses of novel actinobacteria.</title>
        <authorList>
            <person name="Sahin N."/>
        </authorList>
    </citation>
    <scope>NUCLEOTIDE SEQUENCE</scope>
    <source>
        <strain evidence="2">YC537</strain>
    </source>
</reference>
<dbReference type="PROSITE" id="PS51257">
    <property type="entry name" value="PROKAR_LIPOPROTEIN"/>
    <property type="match status" value="1"/>
</dbReference>
<keyword evidence="1" id="KW-0732">Signal</keyword>
<feature type="signal peptide" evidence="1">
    <location>
        <begin position="1"/>
        <end position="26"/>
    </location>
</feature>
<feature type="chain" id="PRO_5038483621" description="Lipoprotein" evidence="1">
    <location>
        <begin position="27"/>
        <end position="232"/>
    </location>
</feature>
<name>A0A964UUH3_9ACTN</name>
<proteinExistence type="predicted"/>
<dbReference type="Proteomes" id="UP000598297">
    <property type="component" value="Unassembled WGS sequence"/>
</dbReference>
<evidence type="ECO:0000313" key="2">
    <source>
        <dbReference type="EMBL" id="NBE51870.1"/>
    </source>
</evidence>
<gene>
    <name evidence="2" type="ORF">GUY60_10640</name>
</gene>
<evidence type="ECO:0000256" key="1">
    <source>
        <dbReference type="SAM" id="SignalP"/>
    </source>
</evidence>
<keyword evidence="3" id="KW-1185">Reference proteome</keyword>
<dbReference type="Gene3D" id="2.50.20.20">
    <property type="match status" value="1"/>
</dbReference>
<dbReference type="AlphaFoldDB" id="A0A964UUH3"/>
<evidence type="ECO:0000313" key="3">
    <source>
        <dbReference type="Proteomes" id="UP000598297"/>
    </source>
</evidence>
<sequence>MAAQRKFVATAVACAAALVGVTGCFGADHPFEGMSADKIADKAAKATSGVDSVKLSAEGKSSGKSTSLDFSIAKGGKCTGAMESADMGKVDLVALGKDSYMKGDASYWKATLGDEATAKKVGDRWVKVPAGQNNDMCDLKTLFKKGDLDGVKRGEDSEIEGQKAVTLVKKKSGGETVTFYVAAEGEPYFLRADTKGGDQPNTMNFTDFNKKVSVEAPPADEIADMKDLITGS</sequence>
<organism evidence="2 3">
    <name type="scientific">Streptomyces boluensis</name>
    <dbReference type="NCBI Taxonomy" id="1775135"/>
    <lineage>
        <taxon>Bacteria</taxon>
        <taxon>Bacillati</taxon>
        <taxon>Actinomycetota</taxon>
        <taxon>Actinomycetes</taxon>
        <taxon>Kitasatosporales</taxon>
        <taxon>Streptomycetaceae</taxon>
        <taxon>Streptomyces</taxon>
    </lineage>
</organism>
<protein>
    <recommendedName>
        <fullName evidence="4">Lipoprotein</fullName>
    </recommendedName>
</protein>
<dbReference type="OrthoDB" id="3745543at2"/>